<dbReference type="EMBL" id="CM042887">
    <property type="protein sequence ID" value="KAI4330980.1"/>
    <property type="molecule type" value="Genomic_DNA"/>
</dbReference>
<comment type="caution">
    <text evidence="1">The sequence shown here is derived from an EMBL/GenBank/DDBJ whole genome shotgun (WGS) entry which is preliminary data.</text>
</comment>
<protein>
    <submittedName>
        <fullName evidence="1">Uncharacterized protein</fullName>
    </submittedName>
</protein>
<evidence type="ECO:0000313" key="2">
    <source>
        <dbReference type="Proteomes" id="UP001057402"/>
    </source>
</evidence>
<reference evidence="2" key="1">
    <citation type="journal article" date="2023" name="Front. Plant Sci.">
        <title>Chromosomal-level genome assembly of Melastoma candidum provides insights into trichome evolution.</title>
        <authorList>
            <person name="Zhong Y."/>
            <person name="Wu W."/>
            <person name="Sun C."/>
            <person name="Zou P."/>
            <person name="Liu Y."/>
            <person name="Dai S."/>
            <person name="Zhou R."/>
        </authorList>
    </citation>
    <scope>NUCLEOTIDE SEQUENCE [LARGE SCALE GENOMIC DNA]</scope>
</reference>
<gene>
    <name evidence="1" type="ORF">MLD38_029216</name>
</gene>
<sequence length="284" mass="30978">MGMGHTFTHAQWKELETQAMIYRYMVASIPVPPDLLLPIIRSLSHSPGHPYYPFGAGGFMPGYGVRTDGEPGRCRRTDGKKWRCSREVAPHQKYCNRHLHRGRPRSRKLVEDQANGAAVCGHTNGTTKKMRASMMGFPASSSSSGAALAPRDDGVPLVFTGDDDNGSFLAPEPCYKESRAVDWLMIGDHSSTPAYNSFPASSYLEPNDKAQAHHHSFFGGYDPLGLSSLTLSMAGPDNSEMGSGPMDSSSWVPLAPLGRTAGRSARTQDRWHAESFLSEFPGEC</sequence>
<dbReference type="Proteomes" id="UP001057402">
    <property type="component" value="Chromosome 8"/>
</dbReference>
<accession>A0ACB9N8X5</accession>
<organism evidence="1 2">
    <name type="scientific">Melastoma candidum</name>
    <dbReference type="NCBI Taxonomy" id="119954"/>
    <lineage>
        <taxon>Eukaryota</taxon>
        <taxon>Viridiplantae</taxon>
        <taxon>Streptophyta</taxon>
        <taxon>Embryophyta</taxon>
        <taxon>Tracheophyta</taxon>
        <taxon>Spermatophyta</taxon>
        <taxon>Magnoliopsida</taxon>
        <taxon>eudicotyledons</taxon>
        <taxon>Gunneridae</taxon>
        <taxon>Pentapetalae</taxon>
        <taxon>rosids</taxon>
        <taxon>malvids</taxon>
        <taxon>Myrtales</taxon>
        <taxon>Melastomataceae</taxon>
        <taxon>Melastomatoideae</taxon>
        <taxon>Melastomateae</taxon>
        <taxon>Melastoma</taxon>
    </lineage>
</organism>
<evidence type="ECO:0000313" key="1">
    <source>
        <dbReference type="EMBL" id="KAI4330980.1"/>
    </source>
</evidence>
<name>A0ACB9N8X5_9MYRT</name>
<keyword evidence="2" id="KW-1185">Reference proteome</keyword>
<proteinExistence type="predicted"/>